<dbReference type="HAMAP" id="MF_00163">
    <property type="entry name" value="Pep_deformylase"/>
    <property type="match status" value="1"/>
</dbReference>
<dbReference type="STRING" id="1561003.Ark11_0755"/>
<dbReference type="PRINTS" id="PR01576">
    <property type="entry name" value="PDEFORMYLASE"/>
</dbReference>
<dbReference type="RefSeq" id="WP_092342992.1">
    <property type="nucleotide sequence ID" value="NZ_FLSL01000100.1"/>
</dbReference>
<feature type="binding site" evidence="6">
    <location>
        <position position="100"/>
    </location>
    <ligand>
        <name>Fe cation</name>
        <dbReference type="ChEBI" id="CHEBI:24875"/>
    </ligand>
</feature>
<evidence type="ECO:0000256" key="2">
    <source>
        <dbReference type="ARBA" id="ARBA00022723"/>
    </source>
</evidence>
<reference evidence="8" key="1">
    <citation type="submission" date="2015-11" db="EMBL/GenBank/DDBJ databases">
        <authorList>
            <person name="Seth-Smith H.M.B."/>
        </authorList>
    </citation>
    <scope>NUCLEOTIDE SEQUENCE [LARGE SCALE GENOMIC DNA]</scope>
    <source>
        <strain evidence="8">2013Ark11</strain>
    </source>
</reference>
<evidence type="ECO:0000256" key="5">
    <source>
        <dbReference type="ARBA" id="ARBA00023004"/>
    </source>
</evidence>
<dbReference type="PANTHER" id="PTHR10458:SF20">
    <property type="entry name" value="PEPTIDE DEFORMYLASE 1"/>
    <property type="match status" value="1"/>
</dbReference>
<dbReference type="SUPFAM" id="SSF56420">
    <property type="entry name" value="Peptide deformylase"/>
    <property type="match status" value="1"/>
</dbReference>
<comment type="cofactor">
    <cofactor evidence="6">
        <name>Fe(2+)</name>
        <dbReference type="ChEBI" id="CHEBI:29033"/>
    </cofactor>
    <text evidence="6">Binds 1 Fe(2+) ion.</text>
</comment>
<dbReference type="AlphaFoldDB" id="A0A0S4M873"/>
<dbReference type="PANTHER" id="PTHR10458">
    <property type="entry name" value="PEPTIDE DEFORMYLASE"/>
    <property type="match status" value="1"/>
</dbReference>
<dbReference type="EMBL" id="LN906597">
    <property type="protein sequence ID" value="CUT17588.1"/>
    <property type="molecule type" value="Genomic_DNA"/>
</dbReference>
<comment type="similarity">
    <text evidence="1 6">Belongs to the polypeptide deformylase family.</text>
</comment>
<keyword evidence="5 6" id="KW-0408">Iron</keyword>
<dbReference type="GO" id="GO:0042586">
    <property type="term" value="F:peptide deformylase activity"/>
    <property type="evidence" value="ECO:0007669"/>
    <property type="project" value="InterPro"/>
</dbReference>
<sequence length="172" mass="19922">MIKKILLMGDPLLVRKAEKVTSFGTAELLELIVDLRDTQHKHKTLGLSAPQIGINQQVMVIGTPESEADPNSMDYVPKITIMNPSIELLTRSNCEFVERCLCIPHMKANVPRFTQIRYFGIDEYGSPVQREAFGRHAQIVQHHADHIFRTLYTMRIRDFTKFEFEAEFREQF</sequence>
<dbReference type="PIRSF" id="PIRSF004749">
    <property type="entry name" value="Pep_def"/>
    <property type="match status" value="1"/>
</dbReference>
<evidence type="ECO:0000256" key="3">
    <source>
        <dbReference type="ARBA" id="ARBA00022801"/>
    </source>
</evidence>
<dbReference type="OrthoDB" id="9804313at2"/>
<evidence type="ECO:0000256" key="4">
    <source>
        <dbReference type="ARBA" id="ARBA00022917"/>
    </source>
</evidence>
<accession>A0A0S4M873</accession>
<evidence type="ECO:0000313" key="8">
    <source>
        <dbReference type="Proteomes" id="UP000198651"/>
    </source>
</evidence>
<evidence type="ECO:0000256" key="1">
    <source>
        <dbReference type="ARBA" id="ARBA00010759"/>
    </source>
</evidence>
<dbReference type="GO" id="GO:0006412">
    <property type="term" value="P:translation"/>
    <property type="evidence" value="ECO:0007669"/>
    <property type="project" value="UniProtKB-KW"/>
</dbReference>
<organism evidence="7 8">
    <name type="scientific">Candidatus Ichthyocystis hellenicum</name>
    <dbReference type="NCBI Taxonomy" id="1561003"/>
    <lineage>
        <taxon>Bacteria</taxon>
        <taxon>Pseudomonadati</taxon>
        <taxon>Pseudomonadota</taxon>
        <taxon>Betaproteobacteria</taxon>
        <taxon>Burkholderiales</taxon>
        <taxon>Candidatus Ichthyocystis</taxon>
    </lineage>
</organism>
<keyword evidence="8" id="KW-1185">Reference proteome</keyword>
<dbReference type="GO" id="GO:0046872">
    <property type="term" value="F:metal ion binding"/>
    <property type="evidence" value="ECO:0007669"/>
    <property type="project" value="UniProtKB-KW"/>
</dbReference>
<dbReference type="Proteomes" id="UP000198651">
    <property type="component" value="Chromosome I"/>
</dbReference>
<protein>
    <recommendedName>
        <fullName evidence="6">Peptide deformylase-like</fullName>
    </recommendedName>
    <alternativeName>
        <fullName evidence="6">Polypeptide deformylase-like</fullName>
    </alternativeName>
</protein>
<proteinExistence type="inferred from homology"/>
<evidence type="ECO:0000313" key="7">
    <source>
        <dbReference type="EMBL" id="CUT17588.1"/>
    </source>
</evidence>
<evidence type="ECO:0000256" key="6">
    <source>
        <dbReference type="HAMAP-Rule" id="MF_00163"/>
    </source>
</evidence>
<dbReference type="InterPro" id="IPR023635">
    <property type="entry name" value="Peptide_deformylase"/>
</dbReference>
<name>A0A0S4M873_9BURK</name>
<keyword evidence="4" id="KW-0648">Protein biosynthesis</keyword>
<comment type="caution">
    <text evidence="6">Lacks conserved residue(s) required for the propagation of feature annotation.</text>
</comment>
<gene>
    <name evidence="7" type="primary">def_2</name>
    <name evidence="7" type="ORF">Ark11_0755</name>
</gene>
<dbReference type="Gene3D" id="3.90.45.10">
    <property type="entry name" value="Peptide deformylase"/>
    <property type="match status" value="1"/>
</dbReference>
<dbReference type="InterPro" id="IPR036821">
    <property type="entry name" value="Peptide_deformylase_sf"/>
</dbReference>
<keyword evidence="3" id="KW-0378">Hydrolase</keyword>
<dbReference type="Pfam" id="PF01327">
    <property type="entry name" value="Pep_deformylase"/>
    <property type="match status" value="1"/>
</dbReference>
<feature type="binding site" evidence="6">
    <location>
        <position position="146"/>
    </location>
    <ligand>
        <name>Fe cation</name>
        <dbReference type="ChEBI" id="CHEBI:24875"/>
    </ligand>
</feature>
<keyword evidence="2 6" id="KW-0479">Metal-binding</keyword>
<feature type="binding site" evidence="6">
    <location>
        <position position="142"/>
    </location>
    <ligand>
        <name>Fe cation</name>
        <dbReference type="ChEBI" id="CHEBI:24875"/>
    </ligand>
</feature>